<evidence type="ECO:0000313" key="3">
    <source>
        <dbReference type="Proteomes" id="UP000800039"/>
    </source>
</evidence>
<dbReference type="AlphaFoldDB" id="A0A9P4LAL1"/>
<dbReference type="GeneID" id="63848907"/>
<evidence type="ECO:0000256" key="1">
    <source>
        <dbReference type="SAM" id="MobiDB-lite"/>
    </source>
</evidence>
<evidence type="ECO:0000313" key="2">
    <source>
        <dbReference type="EMBL" id="KAF1847309.1"/>
    </source>
</evidence>
<name>A0A9P4LAL1_9PLEO</name>
<keyword evidence="3" id="KW-1185">Reference proteome</keyword>
<accession>A0A9P4LAL1</accession>
<protein>
    <submittedName>
        <fullName evidence="2">Uncharacterized protein</fullName>
    </submittedName>
</protein>
<dbReference type="RefSeq" id="XP_040789872.1">
    <property type="nucleotide sequence ID" value="XM_040931655.1"/>
</dbReference>
<proteinExistence type="predicted"/>
<sequence>MATPPSVNPIYHDPTQTRSRRSSSRKSFASTLSRSSSQLDSPRTACPKDGDAFSYDPAHLRIWYLPQELWHRLPAQLQSTLAAVQHSGAAVLTGFGRLDKHTEDLDSDHLDHKVDELLVHLDDLPLPKLRTISNASSLFQSDFSSPFTAGSSGSQSGCTSPVTSTGFTLSQPMCPASPISLGPPELSDKRKPSRDRSFSIPLEPHDAYYVTELSHLRTEALPRLRHKCHKVDTEWYETKRTGSLAADDVNAFENWWAEKKCIVLSLNEKGKSLATAHGLPNTGMGWQP</sequence>
<organism evidence="2 3">
    <name type="scientific">Cucurbitaria berberidis CBS 394.84</name>
    <dbReference type="NCBI Taxonomy" id="1168544"/>
    <lineage>
        <taxon>Eukaryota</taxon>
        <taxon>Fungi</taxon>
        <taxon>Dikarya</taxon>
        <taxon>Ascomycota</taxon>
        <taxon>Pezizomycotina</taxon>
        <taxon>Dothideomycetes</taxon>
        <taxon>Pleosporomycetidae</taxon>
        <taxon>Pleosporales</taxon>
        <taxon>Pleosporineae</taxon>
        <taxon>Cucurbitariaceae</taxon>
        <taxon>Cucurbitaria</taxon>
    </lineage>
</organism>
<feature type="compositionally biased region" description="Low complexity" evidence="1">
    <location>
        <begin position="25"/>
        <end position="43"/>
    </location>
</feature>
<reference evidence="2" key="1">
    <citation type="submission" date="2020-01" db="EMBL/GenBank/DDBJ databases">
        <authorList>
            <consortium name="DOE Joint Genome Institute"/>
            <person name="Haridas S."/>
            <person name="Albert R."/>
            <person name="Binder M."/>
            <person name="Bloem J."/>
            <person name="Labutti K."/>
            <person name="Salamov A."/>
            <person name="Andreopoulos B."/>
            <person name="Baker S.E."/>
            <person name="Barry K."/>
            <person name="Bills G."/>
            <person name="Bluhm B.H."/>
            <person name="Cannon C."/>
            <person name="Castanera R."/>
            <person name="Culley D.E."/>
            <person name="Daum C."/>
            <person name="Ezra D."/>
            <person name="Gonzalez J.B."/>
            <person name="Henrissat B."/>
            <person name="Kuo A."/>
            <person name="Liang C."/>
            <person name="Lipzen A."/>
            <person name="Lutzoni F."/>
            <person name="Magnuson J."/>
            <person name="Mondo S."/>
            <person name="Nolan M."/>
            <person name="Ohm R."/>
            <person name="Pangilinan J."/>
            <person name="Park H.-J."/>
            <person name="Ramirez L."/>
            <person name="Alfaro M."/>
            <person name="Sun H."/>
            <person name="Tritt A."/>
            <person name="Yoshinaga Y."/>
            <person name="Zwiers L.-H."/>
            <person name="Turgeon B.G."/>
            <person name="Goodwin S.B."/>
            <person name="Spatafora J.W."/>
            <person name="Crous P.W."/>
            <person name="Grigoriev I.V."/>
        </authorList>
    </citation>
    <scope>NUCLEOTIDE SEQUENCE</scope>
    <source>
        <strain evidence="2">CBS 394.84</strain>
    </source>
</reference>
<feature type="compositionally biased region" description="Basic and acidic residues" evidence="1">
    <location>
        <begin position="186"/>
        <end position="197"/>
    </location>
</feature>
<feature type="region of interest" description="Disordered" evidence="1">
    <location>
        <begin position="178"/>
        <end position="199"/>
    </location>
</feature>
<comment type="caution">
    <text evidence="2">The sequence shown here is derived from an EMBL/GenBank/DDBJ whole genome shotgun (WGS) entry which is preliminary data.</text>
</comment>
<dbReference type="EMBL" id="ML976615">
    <property type="protein sequence ID" value="KAF1847309.1"/>
    <property type="molecule type" value="Genomic_DNA"/>
</dbReference>
<dbReference type="OrthoDB" id="3898724at2759"/>
<gene>
    <name evidence="2" type="ORF">K460DRAFT_352463</name>
</gene>
<dbReference type="Proteomes" id="UP000800039">
    <property type="component" value="Unassembled WGS sequence"/>
</dbReference>
<feature type="region of interest" description="Disordered" evidence="1">
    <location>
        <begin position="1"/>
        <end position="50"/>
    </location>
</feature>